<dbReference type="SMART" id="SM00698">
    <property type="entry name" value="MORN"/>
    <property type="match status" value="2"/>
</dbReference>
<evidence type="ECO:0000259" key="9">
    <source>
        <dbReference type="PROSITE" id="PS50006"/>
    </source>
</evidence>
<reference evidence="11" key="1">
    <citation type="submission" date="2017-05" db="EMBL/GenBank/DDBJ databases">
        <authorList>
            <person name="Varghese N."/>
            <person name="Submissions S."/>
        </authorList>
    </citation>
    <scope>NUCLEOTIDE SEQUENCE</scope>
    <source>
        <strain evidence="11">Su22</strain>
    </source>
</reference>
<dbReference type="RefSeq" id="WP_283410134.1">
    <property type="nucleotide sequence ID" value="NZ_FXUF01000012.1"/>
</dbReference>
<evidence type="ECO:0000256" key="4">
    <source>
        <dbReference type="ARBA" id="ARBA00022777"/>
    </source>
</evidence>
<protein>
    <submittedName>
        <fullName evidence="11">Serine/threonine protein kinase</fullName>
    </submittedName>
</protein>
<feature type="domain" description="Protein kinase" evidence="10">
    <location>
        <begin position="47"/>
        <end position="319"/>
    </location>
</feature>
<keyword evidence="12" id="KW-1185">Reference proteome</keyword>
<dbReference type="SUPFAM" id="SSF56112">
    <property type="entry name" value="Protein kinase-like (PK-like)"/>
    <property type="match status" value="1"/>
</dbReference>
<dbReference type="GO" id="GO:0005524">
    <property type="term" value="F:ATP binding"/>
    <property type="evidence" value="ECO:0007669"/>
    <property type="project" value="UniProtKB-UniRule"/>
</dbReference>
<dbReference type="Gene3D" id="3.30.200.20">
    <property type="entry name" value="Phosphorylase Kinase, domain 1"/>
    <property type="match status" value="1"/>
</dbReference>
<dbReference type="Gene3D" id="2.60.200.20">
    <property type="match status" value="1"/>
</dbReference>
<keyword evidence="4 11" id="KW-0418">Kinase</keyword>
<dbReference type="InterPro" id="IPR003409">
    <property type="entry name" value="MORN"/>
</dbReference>
<sequence>MENTAYCMGCMAQGGSEAHCAICGWLAGSPASSALHLPPGTLLHGKYLVGRALGQGGFGITYIARDLYLDRVLAIKEYFPRELVTRDQDGCSVALYHQQQMEQYQYGMEKFLEEGRTLAKFEGHPNIVSVQDFFESHQTAYLVMPYIEGVALSDYLKSRQSVLAFDEALQIMMPVMDALSTVHEAGMLHRDISPDNIYISRHGRVMILDFGAARHAMNQQNRQYSIILKPGYAPPEQYRQKGNQGPWTDVYAVAATFFQAITGTMPPDALERMEADTLRWPDWISDQLPETRLLAIETALAPRPEDRYQSVTAFQNALFQGASRAAVPVQPAAEPQQPQHPSHPPQSQGTRADPNPWEVSAMRHHRQPTGSESVDVLANRPVMAQPHGQESVVTTLTVGRAMDNDIVIRDDTVSRYHARLVCENRQWTLIDLESTHGTYLNGVRVTQPVVINPGSYLQFSQASVYFDGNYLLSERGEIIRTLWHSRDSSHEPNLQSAEAFWSQPSSVGISGASGNSGAVGNPGVAGGPGGDFGAGQSPSRGWMIGVAAVVALALVAAGIFFVLGGGASRHQSTPQAPGAQTPPQLTTGTISYDGGEYAGQLMEGKPHGEGTWTQDRSSSTGAFGQLSASGQRTYEGQWENGMKHGSGVMRHPDGSVQRGRWEQDIYMGRE</sequence>
<evidence type="ECO:0000256" key="3">
    <source>
        <dbReference type="ARBA" id="ARBA00022741"/>
    </source>
</evidence>
<dbReference type="Pfam" id="PF00069">
    <property type="entry name" value="Pkinase"/>
    <property type="match status" value="1"/>
</dbReference>
<dbReference type="Gene3D" id="1.10.510.10">
    <property type="entry name" value="Transferase(Phosphotransferase) domain 1"/>
    <property type="match status" value="1"/>
</dbReference>
<dbReference type="InterPro" id="IPR008984">
    <property type="entry name" value="SMAD_FHA_dom_sf"/>
</dbReference>
<dbReference type="CDD" id="cd14014">
    <property type="entry name" value="STKc_PknB_like"/>
    <property type="match status" value="1"/>
</dbReference>
<dbReference type="InterPro" id="IPR008266">
    <property type="entry name" value="Tyr_kinase_AS"/>
</dbReference>
<evidence type="ECO:0000256" key="1">
    <source>
        <dbReference type="ARBA" id="ARBA00022679"/>
    </source>
</evidence>
<organism evidence="11 12">
    <name type="scientific">Anoxynatronum buryatiense</name>
    <dbReference type="NCBI Taxonomy" id="489973"/>
    <lineage>
        <taxon>Bacteria</taxon>
        <taxon>Bacillati</taxon>
        <taxon>Bacillota</taxon>
        <taxon>Clostridia</taxon>
        <taxon>Eubacteriales</taxon>
        <taxon>Clostridiaceae</taxon>
        <taxon>Anoxynatronum</taxon>
    </lineage>
</organism>
<dbReference type="InterPro" id="IPR000719">
    <property type="entry name" value="Prot_kinase_dom"/>
</dbReference>
<feature type="binding site" evidence="6">
    <location>
        <position position="76"/>
    </location>
    <ligand>
        <name>ATP</name>
        <dbReference type="ChEBI" id="CHEBI:30616"/>
    </ligand>
</feature>
<dbReference type="AlphaFoldDB" id="A0AA46AK13"/>
<dbReference type="InterPro" id="IPR000253">
    <property type="entry name" value="FHA_dom"/>
</dbReference>
<keyword evidence="1" id="KW-0808">Transferase</keyword>
<evidence type="ECO:0000256" key="2">
    <source>
        <dbReference type="ARBA" id="ARBA00022737"/>
    </source>
</evidence>
<keyword evidence="8" id="KW-1133">Transmembrane helix</keyword>
<feature type="region of interest" description="Disordered" evidence="7">
    <location>
        <begin position="325"/>
        <end position="356"/>
    </location>
</feature>
<dbReference type="SUPFAM" id="SSF82185">
    <property type="entry name" value="Histone H3 K4-specific methyltransferase SET7/9 N-terminal domain"/>
    <property type="match status" value="1"/>
</dbReference>
<dbReference type="InterPro" id="IPR017441">
    <property type="entry name" value="Protein_kinase_ATP_BS"/>
</dbReference>
<keyword evidence="2" id="KW-0677">Repeat</keyword>
<name>A0AA46AK13_9CLOT</name>
<dbReference type="GO" id="GO:0004674">
    <property type="term" value="F:protein serine/threonine kinase activity"/>
    <property type="evidence" value="ECO:0007669"/>
    <property type="project" value="UniProtKB-KW"/>
</dbReference>
<keyword evidence="8" id="KW-0472">Membrane</keyword>
<dbReference type="SMART" id="SM00240">
    <property type="entry name" value="FHA"/>
    <property type="match status" value="1"/>
</dbReference>
<dbReference type="EMBL" id="FXUF01000012">
    <property type="protein sequence ID" value="SMP65251.1"/>
    <property type="molecule type" value="Genomic_DNA"/>
</dbReference>
<feature type="domain" description="FHA" evidence="9">
    <location>
        <begin position="396"/>
        <end position="445"/>
    </location>
</feature>
<dbReference type="Proteomes" id="UP001158066">
    <property type="component" value="Unassembled WGS sequence"/>
</dbReference>
<keyword evidence="3 6" id="KW-0547">Nucleotide-binding</keyword>
<evidence type="ECO:0000256" key="7">
    <source>
        <dbReference type="SAM" id="MobiDB-lite"/>
    </source>
</evidence>
<dbReference type="PROSITE" id="PS50011">
    <property type="entry name" value="PROTEIN_KINASE_DOM"/>
    <property type="match status" value="1"/>
</dbReference>
<dbReference type="PROSITE" id="PS00109">
    <property type="entry name" value="PROTEIN_KINASE_TYR"/>
    <property type="match status" value="1"/>
</dbReference>
<dbReference type="PANTHER" id="PTHR43289:SF34">
    <property type="entry name" value="SERINE_THREONINE-PROTEIN KINASE YBDM-RELATED"/>
    <property type="match status" value="1"/>
</dbReference>
<proteinExistence type="predicted"/>
<comment type="caution">
    <text evidence="11">The sequence shown here is derived from an EMBL/GenBank/DDBJ whole genome shotgun (WGS) entry which is preliminary data.</text>
</comment>
<feature type="compositionally biased region" description="Low complexity" evidence="7">
    <location>
        <begin position="325"/>
        <end position="348"/>
    </location>
</feature>
<evidence type="ECO:0000313" key="11">
    <source>
        <dbReference type="EMBL" id="SMP65251.1"/>
    </source>
</evidence>
<evidence type="ECO:0000256" key="6">
    <source>
        <dbReference type="PROSITE-ProRule" id="PRU10141"/>
    </source>
</evidence>
<dbReference type="InterPro" id="IPR011009">
    <property type="entry name" value="Kinase-like_dom_sf"/>
</dbReference>
<feature type="compositionally biased region" description="Basic and acidic residues" evidence="7">
    <location>
        <begin position="659"/>
        <end position="670"/>
    </location>
</feature>
<keyword evidence="11" id="KW-0723">Serine/threonine-protein kinase</keyword>
<evidence type="ECO:0000256" key="8">
    <source>
        <dbReference type="SAM" id="Phobius"/>
    </source>
</evidence>
<accession>A0AA46AK13</accession>
<feature type="region of interest" description="Disordered" evidence="7">
    <location>
        <begin position="641"/>
        <end position="670"/>
    </location>
</feature>
<keyword evidence="8" id="KW-0812">Transmembrane</keyword>
<evidence type="ECO:0000313" key="12">
    <source>
        <dbReference type="Proteomes" id="UP001158066"/>
    </source>
</evidence>
<dbReference type="PROSITE" id="PS50006">
    <property type="entry name" value="FHA_DOMAIN"/>
    <property type="match status" value="1"/>
</dbReference>
<keyword evidence="5 6" id="KW-0067">ATP-binding</keyword>
<gene>
    <name evidence="11" type="ORF">SAMN06296020_11287</name>
</gene>
<dbReference type="CDD" id="cd00060">
    <property type="entry name" value="FHA"/>
    <property type="match status" value="1"/>
</dbReference>
<evidence type="ECO:0000259" key="10">
    <source>
        <dbReference type="PROSITE" id="PS50011"/>
    </source>
</evidence>
<dbReference type="PROSITE" id="PS00107">
    <property type="entry name" value="PROTEIN_KINASE_ATP"/>
    <property type="match status" value="1"/>
</dbReference>
<dbReference type="PANTHER" id="PTHR43289">
    <property type="entry name" value="MITOGEN-ACTIVATED PROTEIN KINASE KINASE KINASE 20-RELATED"/>
    <property type="match status" value="1"/>
</dbReference>
<dbReference type="Gene3D" id="2.20.110.10">
    <property type="entry name" value="Histone H3 K4-specific methyltransferase SET7/9 N-terminal domain"/>
    <property type="match status" value="1"/>
</dbReference>
<feature type="transmembrane region" description="Helical" evidence="8">
    <location>
        <begin position="542"/>
        <end position="563"/>
    </location>
</feature>
<dbReference type="Pfam" id="PF02493">
    <property type="entry name" value="MORN"/>
    <property type="match status" value="2"/>
</dbReference>
<dbReference type="SUPFAM" id="SSF49879">
    <property type="entry name" value="SMAD/FHA domain"/>
    <property type="match status" value="1"/>
</dbReference>
<dbReference type="Pfam" id="PF00498">
    <property type="entry name" value="FHA"/>
    <property type="match status" value="1"/>
</dbReference>
<evidence type="ECO:0000256" key="5">
    <source>
        <dbReference type="ARBA" id="ARBA00022840"/>
    </source>
</evidence>